<evidence type="ECO:0000313" key="9">
    <source>
        <dbReference type="Proteomes" id="UP000640274"/>
    </source>
</evidence>
<evidence type="ECO:0000256" key="2">
    <source>
        <dbReference type="ARBA" id="ARBA00022475"/>
    </source>
</evidence>
<feature type="domain" description="Phage shock protein PspC N-terminal" evidence="7">
    <location>
        <begin position="3"/>
        <end position="60"/>
    </location>
</feature>
<evidence type="ECO:0000313" key="8">
    <source>
        <dbReference type="EMBL" id="MBJ6360196.1"/>
    </source>
</evidence>
<feature type="transmembrane region" description="Helical" evidence="6">
    <location>
        <begin position="30"/>
        <end position="52"/>
    </location>
</feature>
<organism evidence="8 9">
    <name type="scientific">Paenibacillus roseus</name>
    <dbReference type="NCBI Taxonomy" id="2798579"/>
    <lineage>
        <taxon>Bacteria</taxon>
        <taxon>Bacillati</taxon>
        <taxon>Bacillota</taxon>
        <taxon>Bacilli</taxon>
        <taxon>Bacillales</taxon>
        <taxon>Paenibacillaceae</taxon>
        <taxon>Paenibacillus</taxon>
    </lineage>
</organism>
<dbReference type="GO" id="GO:0005886">
    <property type="term" value="C:plasma membrane"/>
    <property type="evidence" value="ECO:0007669"/>
    <property type="project" value="UniProtKB-SubCell"/>
</dbReference>
<comment type="caution">
    <text evidence="8">The sequence shown here is derived from an EMBL/GenBank/DDBJ whole genome shotgun (WGS) entry which is preliminary data.</text>
</comment>
<dbReference type="InterPro" id="IPR007168">
    <property type="entry name" value="Phageshock_PspC_N"/>
</dbReference>
<evidence type="ECO:0000256" key="6">
    <source>
        <dbReference type="SAM" id="Phobius"/>
    </source>
</evidence>
<dbReference type="Pfam" id="PF04024">
    <property type="entry name" value="PspC"/>
    <property type="match status" value="1"/>
</dbReference>
<reference evidence="8" key="1">
    <citation type="submission" date="2020-12" db="EMBL/GenBank/DDBJ databases">
        <authorList>
            <person name="Huq M.A."/>
        </authorList>
    </citation>
    <scope>NUCLEOTIDE SEQUENCE</scope>
    <source>
        <strain evidence="8">MAHUQ-46</strain>
    </source>
</reference>
<dbReference type="RefSeq" id="WP_199017717.1">
    <property type="nucleotide sequence ID" value="NZ_JAELUP010000005.1"/>
</dbReference>
<keyword evidence="4 6" id="KW-1133">Transmembrane helix</keyword>
<proteinExistence type="predicted"/>
<comment type="subcellular location">
    <subcellularLocation>
        <location evidence="1">Cell membrane</location>
        <topology evidence="1">Single-pass membrane protein</topology>
    </subcellularLocation>
</comment>
<evidence type="ECO:0000256" key="5">
    <source>
        <dbReference type="ARBA" id="ARBA00023136"/>
    </source>
</evidence>
<name>A0A934IVR3_9BACL</name>
<dbReference type="EMBL" id="JAELUP010000005">
    <property type="protein sequence ID" value="MBJ6360196.1"/>
    <property type="molecule type" value="Genomic_DNA"/>
</dbReference>
<evidence type="ECO:0000259" key="7">
    <source>
        <dbReference type="Pfam" id="PF04024"/>
    </source>
</evidence>
<protein>
    <submittedName>
        <fullName evidence="8">PspC domain-containing protein</fullName>
    </submittedName>
</protein>
<dbReference type="AlphaFoldDB" id="A0A934IVR3"/>
<evidence type="ECO:0000256" key="4">
    <source>
        <dbReference type="ARBA" id="ARBA00022989"/>
    </source>
</evidence>
<keyword evidence="5 6" id="KW-0472">Membrane</keyword>
<dbReference type="PANTHER" id="PTHR33885">
    <property type="entry name" value="PHAGE SHOCK PROTEIN C"/>
    <property type="match status" value="1"/>
</dbReference>
<evidence type="ECO:0000256" key="3">
    <source>
        <dbReference type="ARBA" id="ARBA00022692"/>
    </source>
</evidence>
<dbReference type="PANTHER" id="PTHR33885:SF3">
    <property type="entry name" value="PHAGE SHOCK PROTEIN C"/>
    <property type="match status" value="1"/>
</dbReference>
<keyword evidence="9" id="KW-1185">Reference proteome</keyword>
<dbReference type="Proteomes" id="UP000640274">
    <property type="component" value="Unassembled WGS sequence"/>
</dbReference>
<keyword evidence="2" id="KW-1003">Cell membrane</keyword>
<keyword evidence="3 6" id="KW-0812">Transmembrane</keyword>
<gene>
    <name evidence="8" type="ORF">JFN88_02525</name>
</gene>
<sequence>MEKLYRSRRNKMISGICGGLADRFNFDATLIRILVVVGTIVTSGGLLIVYLLSTFVIPKEPNLYDNAYEPARTQWDHWDPQPATSYSGYGTGSVAAYDADAGMNDLEKAALRRELDQCRFKIAQYEKGE</sequence>
<dbReference type="InterPro" id="IPR052027">
    <property type="entry name" value="PspC"/>
</dbReference>
<accession>A0A934IVR3</accession>
<evidence type="ECO:0000256" key="1">
    <source>
        <dbReference type="ARBA" id="ARBA00004162"/>
    </source>
</evidence>